<reference evidence="2 3" key="1">
    <citation type="submission" date="2019-07" db="EMBL/GenBank/DDBJ databases">
        <title>Complete Genome Sequence of Leptotrichia goodfellowii Strain JCM 16774.</title>
        <authorList>
            <person name="Watanabe S."/>
            <person name="Cui L."/>
        </authorList>
    </citation>
    <scope>NUCLEOTIDE SEQUENCE [LARGE SCALE GENOMIC DNA]</scope>
    <source>
        <strain evidence="2 3">JCM16774</strain>
    </source>
</reference>
<name>A0A510J8Y0_9FUSO</name>
<dbReference type="AlphaFoldDB" id="A0A510J8Y0"/>
<dbReference type="Pfam" id="PF03413">
    <property type="entry name" value="PepSY"/>
    <property type="match status" value="1"/>
</dbReference>
<dbReference type="RefSeq" id="WP_026737076.1">
    <property type="nucleotide sequence ID" value="NZ_AP019822.1"/>
</dbReference>
<proteinExistence type="predicted"/>
<gene>
    <name evidence="2" type="ORF">JCM16774_0461</name>
</gene>
<evidence type="ECO:0000313" key="3">
    <source>
        <dbReference type="Proteomes" id="UP000321606"/>
    </source>
</evidence>
<dbReference type="Gene3D" id="3.10.450.40">
    <property type="match status" value="1"/>
</dbReference>
<sequence length="119" mass="13459">MKSKTLKLAVLGIGMLGILGIAYGVSRNNVSNKTEYVVNNGANTQNTQVIMKERVEAIALKEVPGANESNITEMELDREHGRMIYEIEIQYNNTEHEFDIDATTGEILKKEVKTYYKNY</sequence>
<dbReference type="KEGG" id="lgo:JCM16774_0461"/>
<dbReference type="InterPro" id="IPR025711">
    <property type="entry name" value="PepSY"/>
</dbReference>
<feature type="domain" description="PepSY" evidence="1">
    <location>
        <begin position="52"/>
        <end position="111"/>
    </location>
</feature>
<evidence type="ECO:0000313" key="2">
    <source>
        <dbReference type="EMBL" id="BBM35536.1"/>
    </source>
</evidence>
<dbReference type="OrthoDB" id="80692at2"/>
<dbReference type="EMBL" id="AP019822">
    <property type="protein sequence ID" value="BBM35536.1"/>
    <property type="molecule type" value="Genomic_DNA"/>
</dbReference>
<evidence type="ECO:0000259" key="1">
    <source>
        <dbReference type="Pfam" id="PF03413"/>
    </source>
</evidence>
<dbReference type="STRING" id="714315.GCA_000516535_00464"/>
<accession>A0A510J8Y0</accession>
<dbReference type="Proteomes" id="UP000321606">
    <property type="component" value="Chromosome"/>
</dbReference>
<organism evidence="2 3">
    <name type="scientific">Pseudoleptotrichia goodfellowii</name>
    <dbReference type="NCBI Taxonomy" id="157692"/>
    <lineage>
        <taxon>Bacteria</taxon>
        <taxon>Fusobacteriati</taxon>
        <taxon>Fusobacteriota</taxon>
        <taxon>Fusobacteriia</taxon>
        <taxon>Fusobacteriales</taxon>
        <taxon>Leptotrichiaceae</taxon>
        <taxon>Pseudoleptotrichia</taxon>
    </lineage>
</organism>
<protein>
    <submittedName>
        <fullName evidence="2">Peptidase propeptide and YPEB domain protein</fullName>
    </submittedName>
</protein>